<organism evidence="2 3">
    <name type="scientific">Rhipicephalus microplus</name>
    <name type="common">Cattle tick</name>
    <name type="synonym">Boophilus microplus</name>
    <dbReference type="NCBI Taxonomy" id="6941"/>
    <lineage>
        <taxon>Eukaryota</taxon>
        <taxon>Metazoa</taxon>
        <taxon>Ecdysozoa</taxon>
        <taxon>Arthropoda</taxon>
        <taxon>Chelicerata</taxon>
        <taxon>Arachnida</taxon>
        <taxon>Acari</taxon>
        <taxon>Parasitiformes</taxon>
        <taxon>Ixodida</taxon>
        <taxon>Ixodoidea</taxon>
        <taxon>Ixodidae</taxon>
        <taxon>Rhipicephalinae</taxon>
        <taxon>Rhipicephalus</taxon>
        <taxon>Boophilus</taxon>
    </lineage>
</organism>
<dbReference type="Pfam" id="PF00027">
    <property type="entry name" value="cNMP_binding"/>
    <property type="match status" value="1"/>
</dbReference>
<dbReference type="EMBL" id="JABSTU010000011">
    <property type="protein sequence ID" value="KAH8009943.1"/>
    <property type="molecule type" value="Genomic_DNA"/>
</dbReference>
<evidence type="ECO:0000259" key="1">
    <source>
        <dbReference type="PROSITE" id="PS50042"/>
    </source>
</evidence>
<dbReference type="Gene3D" id="1.10.287.70">
    <property type="match status" value="1"/>
</dbReference>
<accession>A0A9J6D827</accession>
<dbReference type="PANTHER" id="PTHR45689">
    <property type="entry name" value="I[[H]] CHANNEL, ISOFORM E"/>
    <property type="match status" value="1"/>
</dbReference>
<protein>
    <recommendedName>
        <fullName evidence="1">Cyclic nucleotide-binding domain-containing protein</fullName>
    </recommendedName>
</protein>
<dbReference type="GO" id="GO:0003254">
    <property type="term" value="P:regulation of membrane depolarization"/>
    <property type="evidence" value="ECO:0007669"/>
    <property type="project" value="TreeGrafter"/>
</dbReference>
<comment type="caution">
    <text evidence="2">The sequence shown here is derived from an EMBL/GenBank/DDBJ whole genome shotgun (WGS) entry which is preliminary data.</text>
</comment>
<reference evidence="2" key="2">
    <citation type="submission" date="2021-09" db="EMBL/GenBank/DDBJ databases">
        <authorList>
            <person name="Jia N."/>
            <person name="Wang J."/>
            <person name="Shi W."/>
            <person name="Du L."/>
            <person name="Sun Y."/>
            <person name="Zhan W."/>
            <person name="Jiang J."/>
            <person name="Wang Q."/>
            <person name="Zhang B."/>
            <person name="Ji P."/>
            <person name="Sakyi L.B."/>
            <person name="Cui X."/>
            <person name="Yuan T."/>
            <person name="Jiang B."/>
            <person name="Yang W."/>
            <person name="Lam T.T.-Y."/>
            <person name="Chang Q."/>
            <person name="Ding S."/>
            <person name="Wang X."/>
            <person name="Zhu J."/>
            <person name="Ruan X."/>
            <person name="Zhao L."/>
            <person name="Wei J."/>
            <person name="Que T."/>
            <person name="Du C."/>
            <person name="Cheng J."/>
            <person name="Dai P."/>
            <person name="Han X."/>
            <person name="Huang E."/>
            <person name="Gao Y."/>
            <person name="Liu J."/>
            <person name="Shao H."/>
            <person name="Ye R."/>
            <person name="Li L."/>
            <person name="Wei W."/>
            <person name="Wang X."/>
            <person name="Wang C."/>
            <person name="Huo Q."/>
            <person name="Li W."/>
            <person name="Guo W."/>
            <person name="Chen H."/>
            <person name="Chen S."/>
            <person name="Zhou L."/>
            <person name="Zhou L."/>
            <person name="Ni X."/>
            <person name="Tian J."/>
            <person name="Zhou Y."/>
            <person name="Sheng Y."/>
            <person name="Liu T."/>
            <person name="Pan Y."/>
            <person name="Xia L."/>
            <person name="Li J."/>
            <person name="Zhao F."/>
            <person name="Cao W."/>
        </authorList>
    </citation>
    <scope>NUCLEOTIDE SEQUENCE</scope>
    <source>
        <strain evidence="2">Rmic-2018</strain>
        <tissue evidence="2">Larvae</tissue>
    </source>
</reference>
<dbReference type="Proteomes" id="UP000821866">
    <property type="component" value="Chromosome 9"/>
</dbReference>
<dbReference type="VEuPathDB" id="VectorBase:LOC119177802"/>
<dbReference type="CDD" id="cd00038">
    <property type="entry name" value="CAP_ED"/>
    <property type="match status" value="1"/>
</dbReference>
<dbReference type="GO" id="GO:0005249">
    <property type="term" value="F:voltage-gated potassium channel activity"/>
    <property type="evidence" value="ECO:0007669"/>
    <property type="project" value="TreeGrafter"/>
</dbReference>
<proteinExistence type="predicted"/>
<dbReference type="SUPFAM" id="SSF51206">
    <property type="entry name" value="cAMP-binding domain-like"/>
    <property type="match status" value="1"/>
</dbReference>
<evidence type="ECO:0000313" key="3">
    <source>
        <dbReference type="Proteomes" id="UP000821866"/>
    </source>
</evidence>
<keyword evidence="3" id="KW-1185">Reference proteome</keyword>
<dbReference type="Gene3D" id="2.60.120.10">
    <property type="entry name" value="Jelly Rolls"/>
    <property type="match status" value="1"/>
</dbReference>
<dbReference type="Gene3D" id="1.10.287.630">
    <property type="entry name" value="Helix hairpin bin"/>
    <property type="match status" value="1"/>
</dbReference>
<dbReference type="PANTHER" id="PTHR45689:SF5">
    <property type="entry name" value="I[[H]] CHANNEL, ISOFORM E"/>
    <property type="match status" value="1"/>
</dbReference>
<dbReference type="InterPro" id="IPR014710">
    <property type="entry name" value="RmlC-like_jellyroll"/>
</dbReference>
<dbReference type="GO" id="GO:0098855">
    <property type="term" value="C:HCN channel complex"/>
    <property type="evidence" value="ECO:0007669"/>
    <property type="project" value="TreeGrafter"/>
</dbReference>
<reference evidence="2" key="1">
    <citation type="journal article" date="2020" name="Cell">
        <title>Large-Scale Comparative Analyses of Tick Genomes Elucidate Their Genetic Diversity and Vector Capacities.</title>
        <authorList>
            <consortium name="Tick Genome and Microbiome Consortium (TIGMIC)"/>
            <person name="Jia N."/>
            <person name="Wang J."/>
            <person name="Shi W."/>
            <person name="Du L."/>
            <person name="Sun Y."/>
            <person name="Zhan W."/>
            <person name="Jiang J.F."/>
            <person name="Wang Q."/>
            <person name="Zhang B."/>
            <person name="Ji P."/>
            <person name="Bell-Sakyi L."/>
            <person name="Cui X.M."/>
            <person name="Yuan T.T."/>
            <person name="Jiang B.G."/>
            <person name="Yang W.F."/>
            <person name="Lam T.T."/>
            <person name="Chang Q.C."/>
            <person name="Ding S.J."/>
            <person name="Wang X.J."/>
            <person name="Zhu J.G."/>
            <person name="Ruan X.D."/>
            <person name="Zhao L."/>
            <person name="Wei J.T."/>
            <person name="Ye R.Z."/>
            <person name="Que T.C."/>
            <person name="Du C.H."/>
            <person name="Zhou Y.H."/>
            <person name="Cheng J.X."/>
            <person name="Dai P.F."/>
            <person name="Guo W.B."/>
            <person name="Han X.H."/>
            <person name="Huang E.J."/>
            <person name="Li L.F."/>
            <person name="Wei W."/>
            <person name="Gao Y.C."/>
            <person name="Liu J.Z."/>
            <person name="Shao H.Z."/>
            <person name="Wang X."/>
            <person name="Wang C.C."/>
            <person name="Yang T.C."/>
            <person name="Huo Q.B."/>
            <person name="Li W."/>
            <person name="Chen H.Y."/>
            <person name="Chen S.E."/>
            <person name="Zhou L.G."/>
            <person name="Ni X.B."/>
            <person name="Tian J.H."/>
            <person name="Sheng Y."/>
            <person name="Liu T."/>
            <person name="Pan Y.S."/>
            <person name="Xia L.Y."/>
            <person name="Li J."/>
            <person name="Zhao F."/>
            <person name="Cao W.C."/>
        </authorList>
    </citation>
    <scope>NUCLEOTIDE SEQUENCE</scope>
    <source>
        <strain evidence="2">Rmic-2018</strain>
    </source>
</reference>
<dbReference type="InterPro" id="IPR018490">
    <property type="entry name" value="cNMP-bd_dom_sf"/>
</dbReference>
<dbReference type="VEuPathDB" id="VectorBase:LOC119177800"/>
<feature type="domain" description="Cyclic nucleotide-binding" evidence="1">
    <location>
        <begin position="483"/>
        <end position="599"/>
    </location>
</feature>
<dbReference type="InterPro" id="IPR051413">
    <property type="entry name" value="K/Na_HCN_channel"/>
</dbReference>
<dbReference type="SUPFAM" id="SSF81324">
    <property type="entry name" value="Voltage-gated potassium channels"/>
    <property type="match status" value="1"/>
</dbReference>
<dbReference type="InterPro" id="IPR000595">
    <property type="entry name" value="cNMP-bd_dom"/>
</dbReference>
<sequence>MSVAQLPKLKLSTENLHSFSSSSGLSIKAIPSFFRRRTASLGDGMLFLTNASLLHRMKYTASSAGAVRLSGTPCARVALATDLAVIVERIAMKEEHGRINMDPDYVAAQYRRGCFYVDSFCCLPLDYTAMVALHTGDGAADPSTTSAYPSILRVNKLLALPKIGRLTTVIRNIAGVEENFFVYSKGAYVRLLFNLGMLFLLIHWHGCLQYYVDRLEGFPTKSWVARLSLANASWPVQYSWSVYGSTSMMLGVGMGATEADSMTDSWLRCGCMATGHALQALLVGACIDMIMSMNFTYLRNRQRIRDLDDYMQYKMLPINLRRRIRDYAENRFKGLVFDENQIIKSLSDPLREVEILFISCFVPTDKTFADYTAGYPTRSGADFRLLLICHLGCSVKYLARDIPDGSRHFVGAIRSEGWEEGETVGMPSAADDSTRYDHAPFVLELSRAISAADVGRGGTIRPSREILRVMWHNCRRVLRNVPFFARAEPEFLRDLVTSMKLEFFTPDDVVAAAGTMGDRLYLLQSGSARVVDAMGITVATVLPGDRFGEVCLLREMLRLRTVIADRYCHFFSLTRAAFNEVLERHPDVKEIVDEIVAEHCEHRTATSAEEELATS</sequence>
<dbReference type="SMART" id="SM00100">
    <property type="entry name" value="cNMP"/>
    <property type="match status" value="1"/>
</dbReference>
<name>A0A9J6D827_RHIMP</name>
<dbReference type="AlphaFoldDB" id="A0A9J6D827"/>
<evidence type="ECO:0000313" key="2">
    <source>
        <dbReference type="EMBL" id="KAH8009943.1"/>
    </source>
</evidence>
<dbReference type="GO" id="GO:0035725">
    <property type="term" value="P:sodium ion transmembrane transport"/>
    <property type="evidence" value="ECO:0007669"/>
    <property type="project" value="TreeGrafter"/>
</dbReference>
<dbReference type="PROSITE" id="PS50042">
    <property type="entry name" value="CNMP_BINDING_3"/>
    <property type="match status" value="1"/>
</dbReference>
<gene>
    <name evidence="2" type="ORF">HPB51_022999</name>
</gene>